<keyword evidence="3" id="KW-0187">Copper transport</keyword>
<dbReference type="GO" id="GO:0005829">
    <property type="term" value="C:cytosol"/>
    <property type="evidence" value="ECO:0007669"/>
    <property type="project" value="TreeGrafter"/>
</dbReference>
<name>A0A9Q1I578_CONCO</name>
<dbReference type="InterPro" id="IPR006121">
    <property type="entry name" value="HMA_dom"/>
</dbReference>
<comment type="similarity">
    <text evidence="8">Belongs to the ATX1 family.</text>
</comment>
<keyword evidence="1" id="KW-0813">Transport</keyword>
<comment type="subunit">
    <text evidence="11">Homodimer. Interacts with ATP7B. Interacts with ATP7A. Interacts (via dimer form) with SLC31A1 (via C-terminal domain); this interaction improves ATOX1 stability and controls intracellular Cu(I) levels.</text>
</comment>
<evidence type="ECO:0000256" key="6">
    <source>
        <dbReference type="ARBA" id="ARBA00023186"/>
    </source>
</evidence>
<evidence type="ECO:0000256" key="4">
    <source>
        <dbReference type="ARBA" id="ARBA00023008"/>
    </source>
</evidence>
<evidence type="ECO:0000256" key="7">
    <source>
        <dbReference type="ARBA" id="ARBA00037651"/>
    </source>
</evidence>
<dbReference type="PANTHER" id="PTHR46365">
    <property type="entry name" value="COPPER TRANSPORT PROTEIN ATOX1"/>
    <property type="match status" value="1"/>
</dbReference>
<dbReference type="GO" id="GO:0006825">
    <property type="term" value="P:copper ion transport"/>
    <property type="evidence" value="ECO:0007669"/>
    <property type="project" value="UniProtKB-KW"/>
</dbReference>
<gene>
    <name evidence="14" type="ORF">COCON_G00046520</name>
</gene>
<evidence type="ECO:0000256" key="1">
    <source>
        <dbReference type="ARBA" id="ARBA00022448"/>
    </source>
</evidence>
<feature type="compositionally biased region" description="Basic and acidic residues" evidence="12">
    <location>
        <begin position="56"/>
        <end position="73"/>
    </location>
</feature>
<keyword evidence="2" id="KW-0479">Metal-binding</keyword>
<evidence type="ECO:0000256" key="5">
    <source>
        <dbReference type="ARBA" id="ARBA00023065"/>
    </source>
</evidence>
<proteinExistence type="inferred from homology"/>
<organism evidence="14 15">
    <name type="scientific">Conger conger</name>
    <name type="common">Conger eel</name>
    <name type="synonym">Muraena conger</name>
    <dbReference type="NCBI Taxonomy" id="82655"/>
    <lineage>
        <taxon>Eukaryota</taxon>
        <taxon>Metazoa</taxon>
        <taxon>Chordata</taxon>
        <taxon>Craniata</taxon>
        <taxon>Vertebrata</taxon>
        <taxon>Euteleostomi</taxon>
        <taxon>Actinopterygii</taxon>
        <taxon>Neopterygii</taxon>
        <taxon>Teleostei</taxon>
        <taxon>Anguilliformes</taxon>
        <taxon>Congridae</taxon>
        <taxon>Conger</taxon>
    </lineage>
</organism>
<dbReference type="SUPFAM" id="SSF55008">
    <property type="entry name" value="HMA, heavy metal-associated domain"/>
    <property type="match status" value="1"/>
</dbReference>
<dbReference type="AlphaFoldDB" id="A0A9Q1I578"/>
<evidence type="ECO:0000256" key="10">
    <source>
        <dbReference type="ARBA" id="ARBA00043201"/>
    </source>
</evidence>
<comment type="caution">
    <text evidence="14">The sequence shown here is derived from an EMBL/GenBank/DDBJ whole genome shotgun (WGS) entry which is preliminary data.</text>
</comment>
<dbReference type="InterPro" id="IPR036163">
    <property type="entry name" value="HMA_dom_sf"/>
</dbReference>
<dbReference type="Pfam" id="PF00403">
    <property type="entry name" value="HMA"/>
    <property type="match status" value="1"/>
</dbReference>
<keyword evidence="6" id="KW-0143">Chaperone</keyword>
<dbReference type="Gene3D" id="3.30.70.100">
    <property type="match status" value="1"/>
</dbReference>
<sequence>MSKHEFFVEMTCEGCSGAVTRVLNKLDDVKFDIDLPNKKVFIEYKQVSAAWMKESGTDLHTGKSSAHHAERKQTPGTGEDPGDPRHAAFKAVYLLNLKPYVSLCGVV</sequence>
<keyword evidence="4" id="KW-0186">Copper</keyword>
<dbReference type="PROSITE" id="PS50846">
    <property type="entry name" value="HMA_2"/>
    <property type="match status" value="1"/>
</dbReference>
<accession>A0A9Q1I578</accession>
<evidence type="ECO:0000259" key="13">
    <source>
        <dbReference type="PROSITE" id="PS50846"/>
    </source>
</evidence>
<evidence type="ECO:0000256" key="3">
    <source>
        <dbReference type="ARBA" id="ARBA00022796"/>
    </source>
</evidence>
<dbReference type="Proteomes" id="UP001152803">
    <property type="component" value="Unassembled WGS sequence"/>
</dbReference>
<evidence type="ECO:0000313" key="14">
    <source>
        <dbReference type="EMBL" id="KAJ8282133.1"/>
    </source>
</evidence>
<evidence type="ECO:0000256" key="8">
    <source>
        <dbReference type="ARBA" id="ARBA00038171"/>
    </source>
</evidence>
<dbReference type="OrthoDB" id="689350at2759"/>
<dbReference type="InterPro" id="IPR051881">
    <property type="entry name" value="Copper_transport_ATOX1-like"/>
</dbReference>
<feature type="region of interest" description="Disordered" evidence="12">
    <location>
        <begin position="56"/>
        <end position="84"/>
    </location>
</feature>
<keyword evidence="15" id="KW-1185">Reference proteome</keyword>
<dbReference type="PANTHER" id="PTHR46365:SF1">
    <property type="entry name" value="COPPER TRANSPORT PROTEIN ATOX1"/>
    <property type="match status" value="1"/>
</dbReference>
<evidence type="ECO:0000256" key="9">
    <source>
        <dbReference type="ARBA" id="ARBA00040962"/>
    </source>
</evidence>
<dbReference type="GO" id="GO:0046872">
    <property type="term" value="F:metal ion binding"/>
    <property type="evidence" value="ECO:0007669"/>
    <property type="project" value="UniProtKB-KW"/>
</dbReference>
<feature type="domain" description="HMA" evidence="13">
    <location>
        <begin position="1"/>
        <end position="64"/>
    </location>
</feature>
<dbReference type="EMBL" id="JAFJMO010000003">
    <property type="protein sequence ID" value="KAJ8282133.1"/>
    <property type="molecule type" value="Genomic_DNA"/>
</dbReference>
<keyword evidence="5" id="KW-0406">Ion transport</keyword>
<dbReference type="GO" id="GO:0016531">
    <property type="term" value="F:copper chaperone activity"/>
    <property type="evidence" value="ECO:0007669"/>
    <property type="project" value="TreeGrafter"/>
</dbReference>
<reference evidence="14" key="1">
    <citation type="journal article" date="2023" name="Science">
        <title>Genome structures resolve the early diversification of teleost fishes.</title>
        <authorList>
            <person name="Parey E."/>
            <person name="Louis A."/>
            <person name="Montfort J."/>
            <person name="Bouchez O."/>
            <person name="Roques C."/>
            <person name="Iampietro C."/>
            <person name="Lluch J."/>
            <person name="Castinel A."/>
            <person name="Donnadieu C."/>
            <person name="Desvignes T."/>
            <person name="Floi Bucao C."/>
            <person name="Jouanno E."/>
            <person name="Wen M."/>
            <person name="Mejri S."/>
            <person name="Dirks R."/>
            <person name="Jansen H."/>
            <person name="Henkel C."/>
            <person name="Chen W.J."/>
            <person name="Zahm M."/>
            <person name="Cabau C."/>
            <person name="Klopp C."/>
            <person name="Thompson A.W."/>
            <person name="Robinson-Rechavi M."/>
            <person name="Braasch I."/>
            <person name="Lecointre G."/>
            <person name="Bobe J."/>
            <person name="Postlethwait J.H."/>
            <person name="Berthelot C."/>
            <person name="Roest Crollius H."/>
            <person name="Guiguen Y."/>
        </authorList>
    </citation>
    <scope>NUCLEOTIDE SEQUENCE</scope>
    <source>
        <strain evidence="14">Concon-B</strain>
    </source>
</reference>
<evidence type="ECO:0000313" key="15">
    <source>
        <dbReference type="Proteomes" id="UP001152803"/>
    </source>
</evidence>
<dbReference type="CDD" id="cd00371">
    <property type="entry name" value="HMA"/>
    <property type="match status" value="1"/>
</dbReference>
<comment type="function">
    <text evidence="7">Binds and deliver cytosolic copper to the copper ATPase proteins. May be important in cellular antioxidant defense.</text>
</comment>
<evidence type="ECO:0000256" key="2">
    <source>
        <dbReference type="ARBA" id="ARBA00022723"/>
    </source>
</evidence>
<protein>
    <recommendedName>
        <fullName evidence="9">Copper transport protein ATOX1</fullName>
    </recommendedName>
    <alternativeName>
        <fullName evidence="10">Metal transport protein ATX1</fullName>
    </alternativeName>
</protein>
<evidence type="ECO:0000256" key="11">
    <source>
        <dbReference type="ARBA" id="ARBA00046351"/>
    </source>
</evidence>
<evidence type="ECO:0000256" key="12">
    <source>
        <dbReference type="SAM" id="MobiDB-lite"/>
    </source>
</evidence>